<dbReference type="SUPFAM" id="SSF55781">
    <property type="entry name" value="GAF domain-like"/>
    <property type="match status" value="1"/>
</dbReference>
<dbReference type="RefSeq" id="WP_126787986.1">
    <property type="nucleotide sequence ID" value="NZ_PIPN01000001.1"/>
</dbReference>
<dbReference type="InterPro" id="IPR000614">
    <property type="entry name" value="FRMsr_CS"/>
</dbReference>
<dbReference type="Proteomes" id="UP000287410">
    <property type="component" value="Unassembled WGS sequence"/>
</dbReference>
<organism evidence="3 4">
    <name type="scientific">Aliidiomarina sedimenti</name>
    <dbReference type="NCBI Taxonomy" id="1933879"/>
    <lineage>
        <taxon>Bacteria</taxon>
        <taxon>Pseudomonadati</taxon>
        <taxon>Pseudomonadota</taxon>
        <taxon>Gammaproteobacteria</taxon>
        <taxon>Alteromonadales</taxon>
        <taxon>Idiomarinaceae</taxon>
        <taxon>Aliidiomarina</taxon>
    </lineage>
</organism>
<evidence type="ECO:0000313" key="4">
    <source>
        <dbReference type="Proteomes" id="UP000287410"/>
    </source>
</evidence>
<reference evidence="3 4" key="1">
    <citation type="journal article" date="2018" name="Front. Microbiol.">
        <title>Genome-Based Analysis Reveals the Taxonomy and Diversity of the Family Idiomarinaceae.</title>
        <authorList>
            <person name="Liu Y."/>
            <person name="Lai Q."/>
            <person name="Shao Z."/>
        </authorList>
    </citation>
    <scope>NUCLEOTIDE SEQUENCE [LARGE SCALE GENOMIC DNA]</scope>
    <source>
        <strain evidence="3 4">GBSy1</strain>
    </source>
</reference>
<dbReference type="InterPro" id="IPR051330">
    <property type="entry name" value="Phosphatase_reg/MetRdx"/>
</dbReference>
<dbReference type="PROSITE" id="PS01320">
    <property type="entry name" value="UPF0067"/>
    <property type="match status" value="1"/>
</dbReference>
<comment type="similarity">
    <text evidence="1">Belongs to the free Met sulfoxide reductase family.</text>
</comment>
<gene>
    <name evidence="3" type="ORF">CWE12_02020</name>
</gene>
<dbReference type="PANTHER" id="PTHR21021">
    <property type="entry name" value="GAF/PUTATIVE CYTOSKELETAL PROTEIN"/>
    <property type="match status" value="1"/>
</dbReference>
<accession>A0ABY0C1R7</accession>
<evidence type="ECO:0000259" key="2">
    <source>
        <dbReference type="Pfam" id="PF13185"/>
    </source>
</evidence>
<dbReference type="InterPro" id="IPR029016">
    <property type="entry name" value="GAF-like_dom_sf"/>
</dbReference>
<evidence type="ECO:0000256" key="1">
    <source>
        <dbReference type="ARBA" id="ARBA00038454"/>
    </source>
</evidence>
<protein>
    <submittedName>
        <fullName evidence="3">GAF domain-containing protein</fullName>
    </submittedName>
</protein>
<feature type="domain" description="GAF" evidence="2">
    <location>
        <begin position="49"/>
        <end position="146"/>
    </location>
</feature>
<dbReference type="EMBL" id="PIPN01000001">
    <property type="protein sequence ID" value="RUO31800.1"/>
    <property type="molecule type" value="Genomic_DNA"/>
</dbReference>
<comment type="caution">
    <text evidence="3">The sequence shown here is derived from an EMBL/GenBank/DDBJ whole genome shotgun (WGS) entry which is preliminary data.</text>
</comment>
<dbReference type="PANTHER" id="PTHR21021:SF15">
    <property type="entry name" value="FREE METHIONINE-R-SULFOXIDE REDUCTASE"/>
    <property type="match status" value="1"/>
</dbReference>
<dbReference type="Pfam" id="PF13185">
    <property type="entry name" value="GAF_2"/>
    <property type="match status" value="1"/>
</dbReference>
<keyword evidence="4" id="KW-1185">Reference proteome</keyword>
<dbReference type="Gene3D" id="3.30.450.40">
    <property type="match status" value="1"/>
</dbReference>
<sequence length="160" mass="16953">MNSYSTPDYPLLVEQAKAIVSDEPDLIANLANLSALLNDNLDDINWVGFYLADSADELVLGPFQGKVACVRIAIGKGVCGTAAAQQTTQRIADVHAFAGHIACDAASNSEIVLPIEVSGQVVAVLDIDSPSLDRFSAEDQQGLEALLPVIQGLNWAAYVR</sequence>
<evidence type="ECO:0000313" key="3">
    <source>
        <dbReference type="EMBL" id="RUO31800.1"/>
    </source>
</evidence>
<name>A0ABY0C1R7_9GAMM</name>
<proteinExistence type="inferred from homology"/>
<dbReference type="InterPro" id="IPR003018">
    <property type="entry name" value="GAF"/>
</dbReference>